<keyword evidence="3" id="KW-0274">FAD</keyword>
<dbReference type="Gene3D" id="3.30.9.10">
    <property type="entry name" value="D-Amino Acid Oxidase, subunit A, domain 2"/>
    <property type="match status" value="1"/>
</dbReference>
<dbReference type="RefSeq" id="WP_244728319.1">
    <property type="nucleotide sequence ID" value="NZ_CP095045.1"/>
</dbReference>
<protein>
    <submittedName>
        <fullName evidence="6">N-methyl-L-tryptophan oxidase</fullName>
        <ecNumber evidence="6">1.5.3.2</ecNumber>
    </submittedName>
</protein>
<evidence type="ECO:0000256" key="1">
    <source>
        <dbReference type="ARBA" id="ARBA00001974"/>
    </source>
</evidence>
<organism evidence="6 7">
    <name type="scientific">Leucobacter allii</name>
    <dbReference type="NCBI Taxonomy" id="2932247"/>
    <lineage>
        <taxon>Bacteria</taxon>
        <taxon>Bacillati</taxon>
        <taxon>Actinomycetota</taxon>
        <taxon>Actinomycetes</taxon>
        <taxon>Micrococcales</taxon>
        <taxon>Microbacteriaceae</taxon>
        <taxon>Leucobacter</taxon>
    </lineage>
</organism>
<comment type="cofactor">
    <cofactor evidence="1">
        <name>FAD</name>
        <dbReference type="ChEBI" id="CHEBI:57692"/>
    </cofactor>
</comment>
<reference evidence="6 7" key="1">
    <citation type="submission" date="2022-04" db="EMBL/GenBank/DDBJ databases">
        <title>Leucobacter sp. isolated from rhizosphere of garlic.</title>
        <authorList>
            <person name="Won M."/>
            <person name="Lee C.-M."/>
            <person name="Woen H.-Y."/>
            <person name="Kwon S.-W."/>
        </authorList>
    </citation>
    <scope>NUCLEOTIDE SEQUENCE [LARGE SCALE GENOMIC DNA]</scope>
    <source>
        <strain evidence="6 7">H21R-40</strain>
    </source>
</reference>
<evidence type="ECO:0000256" key="2">
    <source>
        <dbReference type="ARBA" id="ARBA00022630"/>
    </source>
</evidence>
<keyword evidence="4 6" id="KW-0560">Oxidoreductase</keyword>
<name>A0ABY4FMR1_9MICO</name>
<dbReference type="InterPro" id="IPR036188">
    <property type="entry name" value="FAD/NAD-bd_sf"/>
</dbReference>
<dbReference type="SUPFAM" id="SSF51905">
    <property type="entry name" value="FAD/NAD(P)-binding domain"/>
    <property type="match status" value="1"/>
</dbReference>
<dbReference type="SUPFAM" id="SSF54373">
    <property type="entry name" value="FAD-linked reductases, C-terminal domain"/>
    <property type="match status" value="1"/>
</dbReference>
<dbReference type="Proteomes" id="UP000831786">
    <property type="component" value="Chromosome"/>
</dbReference>
<dbReference type="NCBIfam" id="NF008425">
    <property type="entry name" value="PRK11259.1"/>
    <property type="match status" value="1"/>
</dbReference>
<feature type="domain" description="FAD dependent oxidoreductase" evidence="5">
    <location>
        <begin position="8"/>
        <end position="356"/>
    </location>
</feature>
<dbReference type="EC" id="1.5.3.2" evidence="6"/>
<dbReference type="InterPro" id="IPR045170">
    <property type="entry name" value="MTOX"/>
</dbReference>
<evidence type="ECO:0000256" key="4">
    <source>
        <dbReference type="ARBA" id="ARBA00023002"/>
    </source>
</evidence>
<dbReference type="EMBL" id="CP095045">
    <property type="protein sequence ID" value="UOQ57552.1"/>
    <property type="molecule type" value="Genomic_DNA"/>
</dbReference>
<dbReference type="PANTHER" id="PTHR10961:SF7">
    <property type="entry name" value="FAD DEPENDENT OXIDOREDUCTASE DOMAIN-CONTAINING PROTEIN"/>
    <property type="match status" value="1"/>
</dbReference>
<evidence type="ECO:0000256" key="3">
    <source>
        <dbReference type="ARBA" id="ARBA00022827"/>
    </source>
</evidence>
<dbReference type="Pfam" id="PF01266">
    <property type="entry name" value="DAO"/>
    <property type="match status" value="1"/>
</dbReference>
<keyword evidence="7" id="KW-1185">Reference proteome</keyword>
<evidence type="ECO:0000259" key="5">
    <source>
        <dbReference type="Pfam" id="PF01266"/>
    </source>
</evidence>
<dbReference type="InterPro" id="IPR006076">
    <property type="entry name" value="FAD-dep_OxRdtase"/>
</dbReference>
<dbReference type="Gene3D" id="3.50.50.60">
    <property type="entry name" value="FAD/NAD(P)-binding domain"/>
    <property type="match status" value="1"/>
</dbReference>
<sequence length="394" mass="43037">MDLQRSNVVVIGAGTVGSMALWQLSKRPGLTVVGIEQYGRVHSHASYAGESRVFRTAVHEGGTYVRMIQRSRDLWRELERESGRDIYAEVGCLSIAPEGFPDFETALGTVREFDLPHRTLSTEELRAEFPQHRIHDGDVGLLDAHGGGLRPEVAVMSALDLAEANGAELHFNTAVIDIEERANGVVVRTTQGAWLADSVVIASGSWSTRLSPELNDLLRLQVLGLTWFMPKRPDLFAPEQFPAFLRDAGSVHFFGAPSFDGYAFKACTNPEWPVYRDVAEVPTAHTREELIRIGQRAAELFEGINPEPVRESVHHCAYTPDRLPVVDRSASGRVVTVAGLSGHGFKFSPQLGEWAAGLAAGDDLDAISGWDPRFALPAHLERLAVSGPYTGGGH</sequence>
<evidence type="ECO:0000313" key="7">
    <source>
        <dbReference type="Proteomes" id="UP000831786"/>
    </source>
</evidence>
<gene>
    <name evidence="6" type="primary">solA</name>
    <name evidence="6" type="ORF">MUN78_01505</name>
</gene>
<keyword evidence="2" id="KW-0285">Flavoprotein</keyword>
<proteinExistence type="predicted"/>
<dbReference type="PANTHER" id="PTHR10961">
    <property type="entry name" value="PEROXISOMAL SARCOSINE OXIDASE"/>
    <property type="match status" value="1"/>
</dbReference>
<evidence type="ECO:0000313" key="6">
    <source>
        <dbReference type="EMBL" id="UOQ57552.1"/>
    </source>
</evidence>
<dbReference type="GO" id="GO:0050131">
    <property type="term" value="F:N-methyl-L-amino-acid oxidase activity"/>
    <property type="evidence" value="ECO:0007669"/>
    <property type="project" value="UniProtKB-EC"/>
</dbReference>
<accession>A0ABY4FMR1</accession>